<sequence length="137" mass="15676">MDDFSDSFVVAADLNDSCHDVLVGHFKQYSGFNAKFEKIFRRELAGVKNAVLSINNVGDGCGHTYCKRTKKILISAHSLWEPKQCTTKEVFLHLSCEECKNEKSAKVLRLFIKPCLVRMTEESKFYCLCGKRLFIEK</sequence>
<evidence type="ECO:0000313" key="2">
    <source>
        <dbReference type="Proteomes" id="UP000232958"/>
    </source>
</evidence>
<gene>
    <name evidence="1" type="ORF">AsGV067</name>
</gene>
<organism evidence="1 2">
    <name type="scientific">Agrotis segetum granulosis virus</name>
    <name type="common">AsGV</name>
    <name type="synonym">Agrotis segetum granulovirus</name>
    <dbReference type="NCBI Taxonomy" id="10464"/>
    <lineage>
        <taxon>Viruses</taxon>
        <taxon>Viruses incertae sedis</taxon>
        <taxon>Naldaviricetes</taxon>
        <taxon>Lefavirales</taxon>
        <taxon>Baculoviridae</taxon>
        <taxon>Betabaculovirus</taxon>
        <taxon>Betabaculovirus agsegetum</taxon>
    </lineage>
</organism>
<accession>A0A0H4BKZ5</accession>
<name>A0A0H4BKZ5_GVAS</name>
<dbReference type="EMBL" id="KR584663">
    <property type="protein sequence ID" value="AKN63341.1"/>
    <property type="molecule type" value="Genomic_DNA"/>
</dbReference>
<dbReference type="Proteomes" id="UP000232958">
    <property type="component" value="Segment"/>
</dbReference>
<reference evidence="1 2" key="1">
    <citation type="submission" date="2015-05" db="EMBL/GenBank/DDBJ databases">
        <title>Complete Sequence of an Agrotis segetum granulovirus isolate from Europe.</title>
        <authorList>
            <person name="Gueli Alletti G."/>
            <person name="Wennmann J.T."/>
            <person name="Jehle J.A."/>
        </authorList>
    </citation>
    <scope>NUCLEOTIDE SEQUENCE [LARGE SCALE GENOMIC DNA]</scope>
    <source>
        <strain evidence="1 2">DA</strain>
    </source>
</reference>
<protein>
    <submittedName>
        <fullName evidence="1">Uncharacterized protein</fullName>
    </submittedName>
</protein>
<organismHost>
    <name type="scientific">Agrotis segetum</name>
    <name type="common">Turnip moth</name>
    <dbReference type="NCBI Taxonomy" id="47767"/>
</organismHost>
<evidence type="ECO:0000313" key="1">
    <source>
        <dbReference type="EMBL" id="AKN63341.1"/>
    </source>
</evidence>
<keyword evidence="2" id="KW-1185">Reference proteome</keyword>
<proteinExistence type="predicted"/>